<dbReference type="InterPro" id="IPR001789">
    <property type="entry name" value="Sig_transdc_resp-reg_receiver"/>
</dbReference>
<dbReference type="SMART" id="SM00421">
    <property type="entry name" value="HTH_LUXR"/>
    <property type="match status" value="1"/>
</dbReference>
<evidence type="ECO:0000256" key="5">
    <source>
        <dbReference type="ARBA" id="ARBA00023163"/>
    </source>
</evidence>
<comment type="caution">
    <text evidence="10">The sequence shown here is derived from an EMBL/GenBank/DDBJ whole genome shotgun (WGS) entry which is preliminary data.</text>
</comment>
<name>A0A0L6JSA5_9FIRM</name>
<protein>
    <recommendedName>
        <fullName evidence="1">Stage 0 sporulation protein A homolog</fullName>
    </recommendedName>
</protein>
<accession>A0A0L6JSA5</accession>
<feature type="modified residue" description="4-aspartylphosphate" evidence="7">
    <location>
        <position position="54"/>
    </location>
</feature>
<dbReference type="Pfam" id="PF00196">
    <property type="entry name" value="GerE"/>
    <property type="match status" value="1"/>
</dbReference>
<dbReference type="SMART" id="SM00448">
    <property type="entry name" value="REC"/>
    <property type="match status" value="1"/>
</dbReference>
<dbReference type="PRINTS" id="PR00038">
    <property type="entry name" value="HTHLUXR"/>
</dbReference>
<dbReference type="SUPFAM" id="SSF46894">
    <property type="entry name" value="C-terminal effector domain of the bipartite response regulators"/>
    <property type="match status" value="1"/>
</dbReference>
<dbReference type="OrthoDB" id="9779069at2"/>
<dbReference type="Proteomes" id="UP000036923">
    <property type="component" value="Unassembled WGS sequence"/>
</dbReference>
<feature type="domain" description="Response regulatory" evidence="9">
    <location>
        <begin position="3"/>
        <end position="119"/>
    </location>
</feature>
<dbReference type="PANTHER" id="PTHR43214:SF40">
    <property type="entry name" value="TRANSCRIPTIONAL REGULATORY PROTEIN LNRK"/>
    <property type="match status" value="1"/>
</dbReference>
<dbReference type="eggNOG" id="COG2197">
    <property type="taxonomic scope" value="Bacteria"/>
</dbReference>
<dbReference type="AlphaFoldDB" id="A0A0L6JSA5"/>
<feature type="domain" description="HTH luxR-type" evidence="8">
    <location>
        <begin position="145"/>
        <end position="210"/>
    </location>
</feature>
<evidence type="ECO:0000256" key="1">
    <source>
        <dbReference type="ARBA" id="ARBA00018672"/>
    </source>
</evidence>
<sequence length="212" mass="23963">MINVVIADDETILRESIKYRLNSDESINIVGCAGNGNETIDLCEKGNVDVVLMDIKMPECDGIEATKIIKEKYNFIKIIILTTFTNDESFRTAISNGADGYLLKDVTPDILINAIKNVHSNLKIIHDDVFQMLSDVKDTVSEVNQNIYKHDLSEKEISIIQYIVQGKSTQEMSKELFLSEGRVRNLIADILNKLKLRDRVQLAVYAIKNKIV</sequence>
<reference evidence="11" key="1">
    <citation type="submission" date="2015-07" db="EMBL/GenBank/DDBJ databases">
        <title>Near-Complete Genome Sequence of the Cellulolytic Bacterium Bacteroides (Pseudobacteroides) cellulosolvens ATCC 35603.</title>
        <authorList>
            <person name="Dassa B."/>
            <person name="Utturkar S.M."/>
            <person name="Klingeman D.M."/>
            <person name="Hurt R.A."/>
            <person name="Keller M."/>
            <person name="Xu J."/>
            <person name="Reddy Y.H.K."/>
            <person name="Borovok I."/>
            <person name="Grinberg I.R."/>
            <person name="Lamed R."/>
            <person name="Zhivin O."/>
            <person name="Bayer E.A."/>
            <person name="Brown S.D."/>
        </authorList>
    </citation>
    <scope>NUCLEOTIDE SEQUENCE [LARGE SCALE GENOMIC DNA]</scope>
    <source>
        <strain evidence="11">DSM 2933</strain>
    </source>
</reference>
<dbReference type="CDD" id="cd17535">
    <property type="entry name" value="REC_NarL-like"/>
    <property type="match status" value="1"/>
</dbReference>
<dbReference type="CDD" id="cd06170">
    <property type="entry name" value="LuxR_C_like"/>
    <property type="match status" value="1"/>
</dbReference>
<dbReference type="InterPro" id="IPR000792">
    <property type="entry name" value="Tscrpt_reg_LuxR_C"/>
</dbReference>
<dbReference type="GO" id="GO:0003677">
    <property type="term" value="F:DNA binding"/>
    <property type="evidence" value="ECO:0007669"/>
    <property type="project" value="UniProtKB-KW"/>
</dbReference>
<evidence type="ECO:0000259" key="9">
    <source>
        <dbReference type="PROSITE" id="PS50110"/>
    </source>
</evidence>
<organism evidence="10 11">
    <name type="scientific">Pseudobacteroides cellulosolvens ATCC 35603 = DSM 2933</name>
    <dbReference type="NCBI Taxonomy" id="398512"/>
    <lineage>
        <taxon>Bacteria</taxon>
        <taxon>Bacillati</taxon>
        <taxon>Bacillota</taxon>
        <taxon>Clostridia</taxon>
        <taxon>Eubacteriales</taxon>
        <taxon>Oscillospiraceae</taxon>
        <taxon>Pseudobacteroides</taxon>
    </lineage>
</organism>
<evidence type="ECO:0000256" key="7">
    <source>
        <dbReference type="PROSITE-ProRule" id="PRU00169"/>
    </source>
</evidence>
<evidence type="ECO:0000256" key="6">
    <source>
        <dbReference type="ARBA" id="ARBA00024867"/>
    </source>
</evidence>
<dbReference type="EMBL" id="LGTC01000001">
    <property type="protein sequence ID" value="KNY28691.1"/>
    <property type="molecule type" value="Genomic_DNA"/>
</dbReference>
<dbReference type="RefSeq" id="WP_036936458.1">
    <property type="nucleotide sequence ID" value="NZ_JQKC01000002.1"/>
</dbReference>
<evidence type="ECO:0000256" key="4">
    <source>
        <dbReference type="ARBA" id="ARBA00023125"/>
    </source>
</evidence>
<evidence type="ECO:0000256" key="3">
    <source>
        <dbReference type="ARBA" id="ARBA00023015"/>
    </source>
</evidence>
<dbReference type="STRING" id="398512.Bccel_3965"/>
<evidence type="ECO:0000259" key="8">
    <source>
        <dbReference type="PROSITE" id="PS50043"/>
    </source>
</evidence>
<keyword evidence="11" id="KW-1185">Reference proteome</keyword>
<dbReference type="InterPro" id="IPR016032">
    <property type="entry name" value="Sig_transdc_resp-reg_C-effctor"/>
</dbReference>
<dbReference type="SUPFAM" id="SSF52172">
    <property type="entry name" value="CheY-like"/>
    <property type="match status" value="1"/>
</dbReference>
<comment type="function">
    <text evidence="6">May play the central regulatory role in sporulation. It may be an element of the effector pathway responsible for the activation of sporulation genes in response to nutritional stress. Spo0A may act in concert with spo0H (a sigma factor) to control the expression of some genes that are critical to the sporulation process.</text>
</comment>
<dbReference type="GO" id="GO:0006355">
    <property type="term" value="P:regulation of DNA-templated transcription"/>
    <property type="evidence" value="ECO:0007669"/>
    <property type="project" value="InterPro"/>
</dbReference>
<dbReference type="Pfam" id="PF00072">
    <property type="entry name" value="Response_reg"/>
    <property type="match status" value="1"/>
</dbReference>
<dbReference type="PROSITE" id="PS50110">
    <property type="entry name" value="RESPONSE_REGULATORY"/>
    <property type="match status" value="1"/>
</dbReference>
<keyword evidence="3" id="KW-0805">Transcription regulation</keyword>
<keyword evidence="4" id="KW-0238">DNA-binding</keyword>
<dbReference type="PROSITE" id="PS50043">
    <property type="entry name" value="HTH_LUXR_2"/>
    <property type="match status" value="1"/>
</dbReference>
<keyword evidence="2 7" id="KW-0597">Phosphoprotein</keyword>
<evidence type="ECO:0000313" key="10">
    <source>
        <dbReference type="EMBL" id="KNY28691.1"/>
    </source>
</evidence>
<dbReference type="PANTHER" id="PTHR43214">
    <property type="entry name" value="TWO-COMPONENT RESPONSE REGULATOR"/>
    <property type="match status" value="1"/>
</dbReference>
<dbReference type="InterPro" id="IPR039420">
    <property type="entry name" value="WalR-like"/>
</dbReference>
<dbReference type="InterPro" id="IPR011006">
    <property type="entry name" value="CheY-like_superfamily"/>
</dbReference>
<dbReference type="InterPro" id="IPR058245">
    <property type="entry name" value="NreC/VraR/RcsB-like_REC"/>
</dbReference>
<keyword evidence="5" id="KW-0804">Transcription</keyword>
<gene>
    <name evidence="10" type="ORF">Bccel_3965</name>
</gene>
<proteinExistence type="predicted"/>
<evidence type="ECO:0000256" key="2">
    <source>
        <dbReference type="ARBA" id="ARBA00022553"/>
    </source>
</evidence>
<dbReference type="GO" id="GO:0000160">
    <property type="term" value="P:phosphorelay signal transduction system"/>
    <property type="evidence" value="ECO:0007669"/>
    <property type="project" value="InterPro"/>
</dbReference>
<dbReference type="Gene3D" id="3.40.50.2300">
    <property type="match status" value="1"/>
</dbReference>
<evidence type="ECO:0000313" key="11">
    <source>
        <dbReference type="Proteomes" id="UP000036923"/>
    </source>
</evidence>